<keyword evidence="1" id="KW-0805">Transcription regulation</keyword>
<feature type="domain" description="HTH rpiR-type" evidence="6">
    <location>
        <begin position="13"/>
        <end position="89"/>
    </location>
</feature>
<evidence type="ECO:0000256" key="4">
    <source>
        <dbReference type="ARBA" id="ARBA00023163"/>
    </source>
</evidence>
<dbReference type="InterPro" id="IPR000281">
    <property type="entry name" value="HTH_RpiR"/>
</dbReference>
<evidence type="ECO:0000313" key="8">
    <source>
        <dbReference type="EMBL" id="MQR00226.1"/>
    </source>
</evidence>
<dbReference type="PROSITE" id="PS51071">
    <property type="entry name" value="HTH_RPIR"/>
    <property type="match status" value="1"/>
</dbReference>
<dbReference type="Gene3D" id="3.40.50.10490">
    <property type="entry name" value="Glucose-6-phosphate isomerase like protein, domain 1"/>
    <property type="match status" value="1"/>
</dbReference>
<dbReference type="CDD" id="cd05013">
    <property type="entry name" value="SIS_RpiR"/>
    <property type="match status" value="1"/>
</dbReference>
<evidence type="ECO:0000256" key="1">
    <source>
        <dbReference type="ARBA" id="ARBA00023015"/>
    </source>
</evidence>
<sequence length="336" mass="35799">MEHSAITAWQRNSVVVRRIGKAYSDLSKAHRKTADYVLANAFRAATMTIDEMANAVGVSLPTATRFAHALGFDGYSAFRAALVLDFSSSLAPVEKLRDQVLRPSSSVAIMAAALAADIENLQATQRTLASAQCEQAVNMILGAERVLILGFGASAYLAGLMAHSLEPFCRTVMSVASPGGPSQTGRQFFKVDKRDLVIALAFPRYVADTITLAATAKEHGAGLLAFTDAPTSPLVPLADVTLYAQTERQLSPTSDAAALALIQAVCDAVVHRANHSVDAASQVTEIALPWLYPQDQQEVSRARQGKPAAQAKFRAGTSEMTAVKSSLKKGREVKAR</sequence>
<dbReference type="InterPro" id="IPR001347">
    <property type="entry name" value="SIS_dom"/>
</dbReference>
<dbReference type="OrthoDB" id="8998729at2"/>
<dbReference type="PROSITE" id="PS51464">
    <property type="entry name" value="SIS"/>
    <property type="match status" value="1"/>
</dbReference>
<dbReference type="InterPro" id="IPR009057">
    <property type="entry name" value="Homeodomain-like_sf"/>
</dbReference>
<dbReference type="InterPro" id="IPR046348">
    <property type="entry name" value="SIS_dom_sf"/>
</dbReference>
<protein>
    <submittedName>
        <fullName evidence="8">SIS domain-containing protein</fullName>
    </submittedName>
</protein>
<proteinExistence type="predicted"/>
<name>A0A843YUB3_9BURK</name>
<evidence type="ECO:0000259" key="7">
    <source>
        <dbReference type="PROSITE" id="PS51464"/>
    </source>
</evidence>
<keyword evidence="4" id="KW-0804">Transcription</keyword>
<comment type="caution">
    <text evidence="8">The sequence shown here is derived from an EMBL/GenBank/DDBJ whole genome shotgun (WGS) entry which is preliminary data.</text>
</comment>
<dbReference type="Proteomes" id="UP000451565">
    <property type="component" value="Unassembled WGS sequence"/>
</dbReference>
<organism evidence="8 9">
    <name type="scientific">Glaciimonas soli</name>
    <dbReference type="NCBI Taxonomy" id="2590999"/>
    <lineage>
        <taxon>Bacteria</taxon>
        <taxon>Pseudomonadati</taxon>
        <taxon>Pseudomonadota</taxon>
        <taxon>Betaproteobacteria</taxon>
        <taxon>Burkholderiales</taxon>
        <taxon>Oxalobacteraceae</taxon>
        <taxon>Glaciimonas</taxon>
    </lineage>
</organism>
<dbReference type="GO" id="GO:0006096">
    <property type="term" value="P:glycolytic process"/>
    <property type="evidence" value="ECO:0007669"/>
    <property type="project" value="UniProtKB-KW"/>
</dbReference>
<keyword evidence="3" id="KW-0324">Glycolysis</keyword>
<dbReference type="InterPro" id="IPR047640">
    <property type="entry name" value="RpiR-like"/>
</dbReference>
<evidence type="ECO:0000256" key="3">
    <source>
        <dbReference type="ARBA" id="ARBA00023152"/>
    </source>
</evidence>
<dbReference type="InterPro" id="IPR036388">
    <property type="entry name" value="WH-like_DNA-bd_sf"/>
</dbReference>
<dbReference type="Pfam" id="PF01380">
    <property type="entry name" value="SIS"/>
    <property type="match status" value="1"/>
</dbReference>
<dbReference type="GO" id="GO:0003677">
    <property type="term" value="F:DNA binding"/>
    <property type="evidence" value="ECO:0007669"/>
    <property type="project" value="UniProtKB-KW"/>
</dbReference>
<dbReference type="Gene3D" id="1.10.10.10">
    <property type="entry name" value="Winged helix-like DNA-binding domain superfamily/Winged helix DNA-binding domain"/>
    <property type="match status" value="1"/>
</dbReference>
<keyword evidence="2" id="KW-0238">DNA-binding</keyword>
<reference evidence="8 9" key="1">
    <citation type="submission" date="2019-10" db="EMBL/GenBank/DDBJ databases">
        <title>Glaciimonas soli sp. nov., a psychrophilic bacterium isolated from the forest soil of a high elevation mountain in Taiwan.</title>
        <authorList>
            <person name="Wang L.-T."/>
            <person name="Shieh W.Y."/>
        </authorList>
    </citation>
    <scope>NUCLEOTIDE SEQUENCE [LARGE SCALE GENOMIC DNA]</scope>
    <source>
        <strain evidence="8 9">GS1</strain>
    </source>
</reference>
<accession>A0A843YUB3</accession>
<dbReference type="AlphaFoldDB" id="A0A843YUB3"/>
<dbReference type="GO" id="GO:0097367">
    <property type="term" value="F:carbohydrate derivative binding"/>
    <property type="evidence" value="ECO:0007669"/>
    <property type="project" value="InterPro"/>
</dbReference>
<feature type="region of interest" description="Disordered" evidence="5">
    <location>
        <begin position="301"/>
        <end position="336"/>
    </location>
</feature>
<dbReference type="Pfam" id="PF01418">
    <property type="entry name" value="HTH_6"/>
    <property type="match status" value="1"/>
</dbReference>
<dbReference type="InterPro" id="IPR035472">
    <property type="entry name" value="RpiR-like_SIS"/>
</dbReference>
<evidence type="ECO:0000259" key="6">
    <source>
        <dbReference type="PROSITE" id="PS51071"/>
    </source>
</evidence>
<dbReference type="GO" id="GO:0003700">
    <property type="term" value="F:DNA-binding transcription factor activity"/>
    <property type="evidence" value="ECO:0007669"/>
    <property type="project" value="InterPro"/>
</dbReference>
<dbReference type="RefSeq" id="WP_153233843.1">
    <property type="nucleotide sequence ID" value="NZ_WINI01000002.1"/>
</dbReference>
<evidence type="ECO:0000313" key="9">
    <source>
        <dbReference type="Proteomes" id="UP000451565"/>
    </source>
</evidence>
<dbReference type="PANTHER" id="PTHR30514">
    <property type="entry name" value="GLUCOKINASE"/>
    <property type="match status" value="1"/>
</dbReference>
<dbReference type="SUPFAM" id="SSF53697">
    <property type="entry name" value="SIS domain"/>
    <property type="match status" value="1"/>
</dbReference>
<dbReference type="EMBL" id="WINI01000002">
    <property type="protein sequence ID" value="MQR00226.1"/>
    <property type="molecule type" value="Genomic_DNA"/>
</dbReference>
<evidence type="ECO:0000256" key="5">
    <source>
        <dbReference type="SAM" id="MobiDB-lite"/>
    </source>
</evidence>
<feature type="domain" description="SIS" evidence="7">
    <location>
        <begin position="136"/>
        <end position="267"/>
    </location>
</feature>
<keyword evidence="9" id="KW-1185">Reference proteome</keyword>
<evidence type="ECO:0000256" key="2">
    <source>
        <dbReference type="ARBA" id="ARBA00023125"/>
    </source>
</evidence>
<dbReference type="SUPFAM" id="SSF46689">
    <property type="entry name" value="Homeodomain-like"/>
    <property type="match status" value="1"/>
</dbReference>
<gene>
    <name evidence="8" type="ORF">GEV47_05980</name>
</gene>